<reference evidence="2 3" key="1">
    <citation type="submission" date="2015-08" db="EMBL/GenBank/DDBJ databases">
        <title>Next Generation Sequencing and Analysis of the Genome of Puccinia sorghi L Schw, the Causal Agent of Maize Common Rust.</title>
        <authorList>
            <person name="Rochi L."/>
            <person name="Burguener G."/>
            <person name="Darino M."/>
            <person name="Turjanski A."/>
            <person name="Kreff E."/>
            <person name="Dieguez M.J."/>
            <person name="Sacco F."/>
        </authorList>
    </citation>
    <scope>NUCLEOTIDE SEQUENCE [LARGE SCALE GENOMIC DNA]</scope>
    <source>
        <strain evidence="2 3">RO10H11247</strain>
    </source>
</reference>
<dbReference type="InterPro" id="IPR016181">
    <property type="entry name" value="Acyl_CoA_acyltransferase"/>
</dbReference>
<dbReference type="GO" id="GO:0016747">
    <property type="term" value="F:acyltransferase activity, transferring groups other than amino-acyl groups"/>
    <property type="evidence" value="ECO:0007669"/>
    <property type="project" value="InterPro"/>
</dbReference>
<protein>
    <recommendedName>
        <fullName evidence="1">N-acetyltransferase domain-containing protein</fullName>
    </recommendedName>
</protein>
<dbReference type="GO" id="GO:0006048">
    <property type="term" value="P:UDP-N-acetylglucosamine biosynthetic process"/>
    <property type="evidence" value="ECO:0007669"/>
    <property type="project" value="UniProtKB-UniPathway"/>
</dbReference>
<accession>A0A0L6UL12</accession>
<proteinExistence type="predicted"/>
<name>A0A0L6UL12_9BASI</name>
<dbReference type="Pfam" id="PF00583">
    <property type="entry name" value="Acetyltransf_1"/>
    <property type="match status" value="1"/>
</dbReference>
<comment type="caution">
    <text evidence="2">The sequence shown here is derived from an EMBL/GenBank/DDBJ whole genome shotgun (WGS) entry which is preliminary data.</text>
</comment>
<dbReference type="STRING" id="27349.A0A0L6UL12"/>
<dbReference type="VEuPathDB" id="FungiDB:VP01_514g9"/>
<dbReference type="CDD" id="cd04301">
    <property type="entry name" value="NAT_SF"/>
    <property type="match status" value="1"/>
</dbReference>
<sequence length="244" mass="27625">MQSVLLVFLQLQHPIKMVRGPSANTPRSQLHHHLLADPELETICFSSESSWFQVSRKIRVQVDHICSLLLRLYHRSIFFFLLEIYLLGILRTPVRRSKMRTTDTVTSHSSLIYIYRIEETSVHVLFSLSSRPNEQIGTLRYDPTKGKISRIALLPAYRGSGIGREMMLSFERRLLAGLQSVLLADHQAAPSSLSLILSDLTPPSQIRLHSQIPVIGFYAKIGYQSIGPTFIGEFCITTSINTCC</sequence>
<dbReference type="InterPro" id="IPR000182">
    <property type="entry name" value="GNAT_dom"/>
</dbReference>
<dbReference type="SUPFAM" id="SSF55729">
    <property type="entry name" value="Acyl-CoA N-acyltransferases (Nat)"/>
    <property type="match status" value="1"/>
</dbReference>
<dbReference type="OrthoDB" id="2501685at2759"/>
<dbReference type="Proteomes" id="UP000037035">
    <property type="component" value="Unassembled WGS sequence"/>
</dbReference>
<dbReference type="PROSITE" id="PS51186">
    <property type="entry name" value="GNAT"/>
    <property type="match status" value="1"/>
</dbReference>
<organism evidence="2 3">
    <name type="scientific">Puccinia sorghi</name>
    <dbReference type="NCBI Taxonomy" id="27349"/>
    <lineage>
        <taxon>Eukaryota</taxon>
        <taxon>Fungi</taxon>
        <taxon>Dikarya</taxon>
        <taxon>Basidiomycota</taxon>
        <taxon>Pucciniomycotina</taxon>
        <taxon>Pucciniomycetes</taxon>
        <taxon>Pucciniales</taxon>
        <taxon>Pucciniaceae</taxon>
        <taxon>Puccinia</taxon>
    </lineage>
</organism>
<evidence type="ECO:0000313" key="3">
    <source>
        <dbReference type="Proteomes" id="UP000037035"/>
    </source>
</evidence>
<evidence type="ECO:0000313" key="2">
    <source>
        <dbReference type="EMBL" id="KNZ49214.1"/>
    </source>
</evidence>
<keyword evidence="3" id="KW-1185">Reference proteome</keyword>
<dbReference type="AlphaFoldDB" id="A0A0L6UL12"/>
<dbReference type="UniPathway" id="UPA00113">
    <property type="reaction ID" value="UER00529"/>
</dbReference>
<dbReference type="Gene3D" id="3.40.630.30">
    <property type="match status" value="1"/>
</dbReference>
<feature type="domain" description="N-acetyltransferase" evidence="1">
    <location>
        <begin position="82"/>
        <end position="241"/>
    </location>
</feature>
<evidence type="ECO:0000259" key="1">
    <source>
        <dbReference type="PROSITE" id="PS51186"/>
    </source>
</evidence>
<dbReference type="EMBL" id="LAVV01010331">
    <property type="protein sequence ID" value="KNZ49214.1"/>
    <property type="molecule type" value="Genomic_DNA"/>
</dbReference>
<gene>
    <name evidence="2" type="ORF">VP01_514g9</name>
</gene>